<keyword evidence="2 8" id="KW-0812">Transmembrane</keyword>
<dbReference type="Ensembl" id="ENSACAT00000010274.3">
    <property type="protein sequence ID" value="ENSACAP00000010067.3"/>
    <property type="gene ID" value="ENSACAG00000010270.3"/>
</dbReference>
<dbReference type="HOGENOM" id="CLU_068368_0_0_1"/>
<protein>
    <recommendedName>
        <fullName evidence="7">Myeloid-associated differentiation marker-like protein 2</fullName>
    </recommendedName>
</protein>
<evidence type="ECO:0000256" key="6">
    <source>
        <dbReference type="ARBA" id="ARBA00034721"/>
    </source>
</evidence>
<evidence type="ECO:0000256" key="7">
    <source>
        <dbReference type="ARBA" id="ARBA00040733"/>
    </source>
</evidence>
<sequence length="339" mass="37463">MRQLLLSHPVPGVWGRWWYSGSGGPRPITKGTRGGSGPMMESSGGTHLNTSAVTSKVGIARMLQAAFGCATFSLVAHRGGFNVAYGTFCMSVWCFCFAITIFIIICEFTLFHRCLTISWGNFTAAFAMLATLMSLTAAVIYPLYIPFSCHSSGCEVRDFRISASVFAGLLFFAYAMEVFFTRAKPGQVTNYMATVSGLLKIVQAFVACIIFGALVNGSQYNKYAATQWCVAVYSFCFAVTVVVVVLSVTGRTAMMKCPFERFVVIYTFLAVLMYVSAAVIWPVFCFDRKYGSPHRPYQCSRGSCPWDSQVVIAVFTYINLVLYIVDLAYSQRIRFVSHP</sequence>
<feature type="transmembrane region" description="Helical" evidence="10">
    <location>
        <begin position="161"/>
        <end position="180"/>
    </location>
</feature>
<dbReference type="InParanoid" id="L7MZV6"/>
<dbReference type="RefSeq" id="XP_008102790.1">
    <property type="nucleotide sequence ID" value="XM_008104583.3"/>
</dbReference>
<dbReference type="GO" id="GO:0016020">
    <property type="term" value="C:membrane"/>
    <property type="evidence" value="ECO:0007669"/>
    <property type="project" value="UniProtKB-SubCell"/>
</dbReference>
<dbReference type="PROSITE" id="PS51225">
    <property type="entry name" value="MARVEL"/>
    <property type="match status" value="2"/>
</dbReference>
<dbReference type="GeneTree" id="ENSGT00950000182933"/>
<dbReference type="GO" id="GO:0005737">
    <property type="term" value="C:cytoplasm"/>
    <property type="evidence" value="ECO:0007669"/>
    <property type="project" value="Ensembl"/>
</dbReference>
<dbReference type="OrthoDB" id="8737882at2759"/>
<dbReference type="Proteomes" id="UP000001646">
    <property type="component" value="Chromosome 2"/>
</dbReference>
<comment type="similarity">
    <text evidence="6">Belongs to the MAL family.</text>
</comment>
<feature type="transmembrane region" description="Helical" evidence="10">
    <location>
        <begin position="225"/>
        <end position="250"/>
    </location>
</feature>
<feature type="domain" description="MARVEL" evidence="11">
    <location>
        <begin position="191"/>
        <end position="335"/>
    </location>
</feature>
<gene>
    <name evidence="12" type="primary">MYADML2</name>
</gene>
<feature type="transmembrane region" description="Helical" evidence="10">
    <location>
        <begin position="192"/>
        <end position="213"/>
    </location>
</feature>
<reference evidence="12 13" key="1">
    <citation type="submission" date="2009-12" db="EMBL/GenBank/DDBJ databases">
        <title>The Genome Sequence of Anolis carolinensis (Green Anole Lizard).</title>
        <authorList>
            <consortium name="The Genome Sequencing Platform"/>
            <person name="Di Palma F."/>
            <person name="Alfoldi J."/>
            <person name="Heiman D."/>
            <person name="Young S."/>
            <person name="Grabherr M."/>
            <person name="Johnson J."/>
            <person name="Lander E.S."/>
            <person name="Lindblad-Toh K."/>
        </authorList>
    </citation>
    <scope>NUCLEOTIDE SEQUENCE [LARGE SCALE GENOMIC DNA]</scope>
    <source>
        <strain evidence="12 13">JBL SC #1</strain>
    </source>
</reference>
<keyword evidence="13" id="KW-1185">Reference proteome</keyword>
<dbReference type="InterPro" id="IPR008253">
    <property type="entry name" value="Marvel"/>
</dbReference>
<dbReference type="Pfam" id="PF01284">
    <property type="entry name" value="MARVEL"/>
    <property type="match status" value="2"/>
</dbReference>
<dbReference type="eggNOG" id="KOG4788">
    <property type="taxonomic scope" value="Eukaryota"/>
</dbReference>
<evidence type="ECO:0000259" key="11">
    <source>
        <dbReference type="PROSITE" id="PS51225"/>
    </source>
</evidence>
<dbReference type="PANTHER" id="PTHR17068:SF5">
    <property type="entry name" value="MYELOID-ASSOCIATED DIFFERENTIATION MARKER-LIKE PROTEIN 2"/>
    <property type="match status" value="1"/>
</dbReference>
<dbReference type="GeneID" id="100551920"/>
<evidence type="ECO:0000256" key="10">
    <source>
        <dbReference type="SAM" id="Phobius"/>
    </source>
</evidence>
<evidence type="ECO:0000256" key="9">
    <source>
        <dbReference type="SAM" id="MobiDB-lite"/>
    </source>
</evidence>
<evidence type="ECO:0000313" key="12">
    <source>
        <dbReference type="Ensembl" id="ENSACAP00000010067.3"/>
    </source>
</evidence>
<dbReference type="InterPro" id="IPR047123">
    <property type="entry name" value="MYADM-like"/>
</dbReference>
<evidence type="ECO:0000256" key="8">
    <source>
        <dbReference type="PROSITE-ProRule" id="PRU00581"/>
    </source>
</evidence>
<organism evidence="12 13">
    <name type="scientific">Anolis carolinensis</name>
    <name type="common">Green anole</name>
    <name type="synonym">American chameleon</name>
    <dbReference type="NCBI Taxonomy" id="28377"/>
    <lineage>
        <taxon>Eukaryota</taxon>
        <taxon>Metazoa</taxon>
        <taxon>Chordata</taxon>
        <taxon>Craniata</taxon>
        <taxon>Vertebrata</taxon>
        <taxon>Euteleostomi</taxon>
        <taxon>Lepidosauria</taxon>
        <taxon>Squamata</taxon>
        <taxon>Bifurcata</taxon>
        <taxon>Unidentata</taxon>
        <taxon>Episquamata</taxon>
        <taxon>Toxicofera</taxon>
        <taxon>Iguania</taxon>
        <taxon>Dactyloidae</taxon>
        <taxon>Anolis</taxon>
    </lineage>
</organism>
<dbReference type="Bgee" id="ENSACAG00000010270">
    <property type="expression patterns" value="Expressed in skeletal muscle tissue and 3 other cell types or tissues"/>
</dbReference>
<feature type="transmembrane region" description="Helical" evidence="10">
    <location>
        <begin position="83"/>
        <end position="110"/>
    </location>
</feature>
<dbReference type="CTD" id="255275"/>
<keyword evidence="3" id="KW-0677">Repeat</keyword>
<dbReference type="AlphaFoldDB" id="L7MZV6"/>
<proteinExistence type="inferred from homology"/>
<reference evidence="12" key="2">
    <citation type="submission" date="2025-08" db="UniProtKB">
        <authorList>
            <consortium name="Ensembl"/>
        </authorList>
    </citation>
    <scope>IDENTIFICATION</scope>
</reference>
<dbReference type="STRING" id="28377.ENSACAP00000010067"/>
<feature type="transmembrane region" description="Helical" evidence="10">
    <location>
        <begin position="262"/>
        <end position="284"/>
    </location>
</feature>
<evidence type="ECO:0000256" key="2">
    <source>
        <dbReference type="ARBA" id="ARBA00022692"/>
    </source>
</evidence>
<feature type="transmembrane region" description="Helical" evidence="10">
    <location>
        <begin position="310"/>
        <end position="329"/>
    </location>
</feature>
<evidence type="ECO:0000256" key="1">
    <source>
        <dbReference type="ARBA" id="ARBA00004141"/>
    </source>
</evidence>
<keyword evidence="5 8" id="KW-0472">Membrane</keyword>
<evidence type="ECO:0000256" key="5">
    <source>
        <dbReference type="ARBA" id="ARBA00023136"/>
    </source>
</evidence>
<dbReference type="KEGG" id="acs:100551920"/>
<accession>L7MZV6</accession>
<feature type="transmembrane region" description="Helical" evidence="10">
    <location>
        <begin position="122"/>
        <end position="141"/>
    </location>
</feature>
<comment type="subcellular location">
    <subcellularLocation>
        <location evidence="1">Membrane</location>
        <topology evidence="1">Multi-pass membrane protein</topology>
    </subcellularLocation>
</comment>
<keyword evidence="4 10" id="KW-1133">Transmembrane helix</keyword>
<feature type="domain" description="MARVEL" evidence="11">
    <location>
        <begin position="52"/>
        <end position="186"/>
    </location>
</feature>
<evidence type="ECO:0000256" key="3">
    <source>
        <dbReference type="ARBA" id="ARBA00022737"/>
    </source>
</evidence>
<dbReference type="PANTHER" id="PTHR17068">
    <property type="entry name" value="MYELOID-ASSOCIATED DIFFERENTIATION MARKER MYADM FAMILY MEMBER"/>
    <property type="match status" value="1"/>
</dbReference>
<evidence type="ECO:0000313" key="13">
    <source>
        <dbReference type="Proteomes" id="UP000001646"/>
    </source>
</evidence>
<feature type="region of interest" description="Disordered" evidence="9">
    <location>
        <begin position="25"/>
        <end position="46"/>
    </location>
</feature>
<reference evidence="12" key="3">
    <citation type="submission" date="2025-09" db="UniProtKB">
        <authorList>
            <consortium name="Ensembl"/>
        </authorList>
    </citation>
    <scope>IDENTIFICATION</scope>
</reference>
<name>L7MZV6_ANOCA</name>
<evidence type="ECO:0000256" key="4">
    <source>
        <dbReference type="ARBA" id="ARBA00022989"/>
    </source>
</evidence>